<dbReference type="EMBL" id="ML119059">
    <property type="protein sequence ID" value="ROT36408.1"/>
    <property type="molecule type" value="Genomic_DNA"/>
</dbReference>
<dbReference type="InterPro" id="IPR000182">
    <property type="entry name" value="GNAT_dom"/>
</dbReference>
<keyword evidence="4" id="KW-1185">Reference proteome</keyword>
<dbReference type="AlphaFoldDB" id="A0A3N2PPH0"/>
<dbReference type="Gene3D" id="3.40.630.30">
    <property type="match status" value="1"/>
</dbReference>
<sequence length="285" mass="32197">MGTPFITMQEPARLDYVPGQPADRQPHNVPKCFIDAMQVRNAVFVDEQKVPPENEFDQDDPRSCHWVVHASVSEVVQEERLDDQGNIIQPRRRSTRSVPVGTIRVVPFPHEPHPAPNGVYWNGVLTGRVADDGETIIPEEKKTGPTIKGHSLYTDRIPLMLRRDRATDLHDGREVYVKLGRLAVLPDYRGNALSKLLVRQALSWLRAHPDYFNAGAAELASYGVSSRCDGAAPYWDGLVCVHAQEAVVPLWERCGFRVDEGMGRWMEEGIWHVGMFMRLNLKKGE</sequence>
<dbReference type="UniPathway" id="UPA00113">
    <property type="reaction ID" value="UER00529"/>
</dbReference>
<dbReference type="EC" id="2.3.1.4" evidence="1"/>
<dbReference type="InterPro" id="IPR016181">
    <property type="entry name" value="Acyl_CoA_acyltransferase"/>
</dbReference>
<evidence type="ECO:0000259" key="2">
    <source>
        <dbReference type="PROSITE" id="PS51186"/>
    </source>
</evidence>
<dbReference type="GeneID" id="39576812"/>
<protein>
    <recommendedName>
        <fullName evidence="1">Glucosamine 6-phosphate N-acetyltransferase</fullName>
        <ecNumber evidence="1">2.3.1.4</ecNumber>
    </recommendedName>
</protein>
<dbReference type="GO" id="GO:0006048">
    <property type="term" value="P:UDP-N-acetylglucosamine biosynthetic process"/>
    <property type="evidence" value="ECO:0007669"/>
    <property type="project" value="UniProtKB-UniRule"/>
</dbReference>
<comment type="catalytic activity">
    <reaction evidence="1">
        <text>D-glucosamine 6-phosphate + acetyl-CoA = N-acetyl-D-glucosamine 6-phosphate + CoA + H(+)</text>
        <dbReference type="Rhea" id="RHEA:10292"/>
        <dbReference type="ChEBI" id="CHEBI:15378"/>
        <dbReference type="ChEBI" id="CHEBI:57287"/>
        <dbReference type="ChEBI" id="CHEBI:57288"/>
        <dbReference type="ChEBI" id="CHEBI:57513"/>
        <dbReference type="ChEBI" id="CHEBI:58725"/>
        <dbReference type="EC" id="2.3.1.4"/>
    </reaction>
</comment>
<reference evidence="3 4" key="1">
    <citation type="journal article" date="2018" name="Mol. Ecol.">
        <title>The obligate alkalophilic soda-lake fungus Sodiomyces alkalinus has shifted to a protein diet.</title>
        <authorList>
            <person name="Grum-Grzhimaylo A.A."/>
            <person name="Falkoski D.L."/>
            <person name="van den Heuvel J."/>
            <person name="Valero-Jimenez C.A."/>
            <person name="Min B."/>
            <person name="Choi I.G."/>
            <person name="Lipzen A."/>
            <person name="Daum C.G."/>
            <person name="Aanen D.K."/>
            <person name="Tsang A."/>
            <person name="Henrissat B."/>
            <person name="Bilanenko E.N."/>
            <person name="de Vries R.P."/>
            <person name="van Kan J.A.L."/>
            <person name="Grigoriev I.V."/>
            <person name="Debets A.J.M."/>
        </authorList>
    </citation>
    <scope>NUCLEOTIDE SEQUENCE [LARGE SCALE GENOMIC DNA]</scope>
    <source>
        <strain evidence="3 4">F11</strain>
    </source>
</reference>
<dbReference type="PROSITE" id="PS51186">
    <property type="entry name" value="GNAT"/>
    <property type="match status" value="1"/>
</dbReference>
<name>A0A3N2PPH0_SODAK</name>
<dbReference type="PANTHER" id="PTHR13355">
    <property type="entry name" value="GLUCOSAMINE 6-PHOSPHATE N-ACETYLTRANSFERASE"/>
    <property type="match status" value="1"/>
</dbReference>
<dbReference type="Proteomes" id="UP000272025">
    <property type="component" value="Unassembled WGS sequence"/>
</dbReference>
<dbReference type="PANTHER" id="PTHR13355:SF11">
    <property type="entry name" value="GLUCOSAMINE 6-PHOSPHATE N-ACETYLTRANSFERASE"/>
    <property type="match status" value="1"/>
</dbReference>
<comment type="similarity">
    <text evidence="1">Belongs to the acetyltransferase family. GNA1 subfamily.</text>
</comment>
<dbReference type="GO" id="GO:0004343">
    <property type="term" value="F:glucosamine 6-phosphate N-acetyltransferase activity"/>
    <property type="evidence" value="ECO:0007669"/>
    <property type="project" value="UniProtKB-UniRule"/>
</dbReference>
<accession>A0A3N2PPH0</accession>
<dbReference type="STRING" id="1314773.A0A3N2PPH0"/>
<dbReference type="RefSeq" id="XP_028464214.1">
    <property type="nucleotide sequence ID" value="XM_028608334.1"/>
</dbReference>
<organism evidence="3 4">
    <name type="scientific">Sodiomyces alkalinus (strain CBS 110278 / VKM F-3762 / F11)</name>
    <name type="common">Alkaliphilic filamentous fungus</name>
    <dbReference type="NCBI Taxonomy" id="1314773"/>
    <lineage>
        <taxon>Eukaryota</taxon>
        <taxon>Fungi</taxon>
        <taxon>Dikarya</taxon>
        <taxon>Ascomycota</taxon>
        <taxon>Pezizomycotina</taxon>
        <taxon>Sordariomycetes</taxon>
        <taxon>Hypocreomycetidae</taxon>
        <taxon>Glomerellales</taxon>
        <taxon>Plectosphaerellaceae</taxon>
        <taxon>Sodiomyces</taxon>
    </lineage>
</organism>
<gene>
    <name evidence="3" type="ORF">SODALDRAFT_282307</name>
</gene>
<dbReference type="SUPFAM" id="SSF55729">
    <property type="entry name" value="Acyl-CoA N-acyltransferases (Nat)"/>
    <property type="match status" value="1"/>
</dbReference>
<keyword evidence="1" id="KW-0808">Transferase</keyword>
<dbReference type="InterPro" id="IPR039143">
    <property type="entry name" value="GNPNAT1-like"/>
</dbReference>
<evidence type="ECO:0000256" key="1">
    <source>
        <dbReference type="RuleBase" id="RU365086"/>
    </source>
</evidence>
<feature type="domain" description="N-acetyltransferase" evidence="2">
    <location>
        <begin position="176"/>
        <end position="280"/>
    </location>
</feature>
<proteinExistence type="inferred from homology"/>
<dbReference type="CDD" id="cd04301">
    <property type="entry name" value="NAT_SF"/>
    <property type="match status" value="1"/>
</dbReference>
<comment type="pathway">
    <text evidence="1">Nucleotide-sugar biosynthesis; UDP-N-acetyl-alpha-D-glucosamine biosynthesis; N-acetyl-alpha-D-glucosamine 1-phosphate from alpha-D-glucosamine 6-phosphate (route I): step 1/2.</text>
</comment>
<evidence type="ECO:0000313" key="3">
    <source>
        <dbReference type="EMBL" id="ROT36408.1"/>
    </source>
</evidence>
<evidence type="ECO:0000313" key="4">
    <source>
        <dbReference type="Proteomes" id="UP000272025"/>
    </source>
</evidence>
<keyword evidence="1" id="KW-0012">Acyltransferase</keyword>
<dbReference type="OrthoDB" id="329272at2759"/>